<dbReference type="Proteomes" id="UP000660708">
    <property type="component" value="Unassembled WGS sequence"/>
</dbReference>
<evidence type="ECO:0000313" key="3">
    <source>
        <dbReference type="Proteomes" id="UP000660708"/>
    </source>
</evidence>
<dbReference type="SUPFAM" id="SSF47413">
    <property type="entry name" value="lambda repressor-like DNA-binding domains"/>
    <property type="match status" value="1"/>
</dbReference>
<dbReference type="AlphaFoldDB" id="A0A8I0T2F4"/>
<proteinExistence type="predicted"/>
<sequence>MLDQDEVNALISKNLRAIRLERGYSLQRLGDVLNCSNQQYSLFELNKNRIFAAQLALIADFYGVDIGYFFSE</sequence>
<dbReference type="Gene3D" id="1.10.260.40">
    <property type="entry name" value="lambda repressor-like DNA-binding domains"/>
    <property type="match status" value="1"/>
</dbReference>
<evidence type="ECO:0000259" key="1">
    <source>
        <dbReference type="PROSITE" id="PS50943"/>
    </source>
</evidence>
<dbReference type="EMBL" id="AQHF01000018">
    <property type="protein sequence ID" value="MBE0344955.1"/>
    <property type="molecule type" value="Genomic_DNA"/>
</dbReference>
<dbReference type="InterPro" id="IPR001387">
    <property type="entry name" value="Cro/C1-type_HTH"/>
</dbReference>
<dbReference type="CDD" id="cd00093">
    <property type="entry name" value="HTH_XRE"/>
    <property type="match status" value="1"/>
</dbReference>
<dbReference type="RefSeq" id="WP_147389077.1">
    <property type="nucleotide sequence ID" value="NZ_AQHF01000018.1"/>
</dbReference>
<feature type="domain" description="HTH cro/C1-type" evidence="1">
    <location>
        <begin position="15"/>
        <end position="69"/>
    </location>
</feature>
<keyword evidence="3" id="KW-1185">Reference proteome</keyword>
<dbReference type="SMART" id="SM00530">
    <property type="entry name" value="HTH_XRE"/>
    <property type="match status" value="1"/>
</dbReference>
<reference evidence="2 3" key="1">
    <citation type="submission" date="2015-06" db="EMBL/GenBank/DDBJ databases">
        <title>Genome sequence of Pseudoalteromonas peptidolytica.</title>
        <authorList>
            <person name="Xie B.-B."/>
            <person name="Rong J.-C."/>
            <person name="Qin Q.-L."/>
            <person name="Zhang Y.-Z."/>
        </authorList>
    </citation>
    <scope>NUCLEOTIDE SEQUENCE [LARGE SCALE GENOMIC DNA]</scope>
    <source>
        <strain evidence="2 3">F12-50-A1</strain>
    </source>
</reference>
<evidence type="ECO:0000313" key="2">
    <source>
        <dbReference type="EMBL" id="MBE0344955.1"/>
    </source>
</evidence>
<name>A0A8I0T2F4_9GAMM</name>
<gene>
    <name evidence="2" type="ORF">PPEP_a2652</name>
</gene>
<dbReference type="GO" id="GO:0003677">
    <property type="term" value="F:DNA binding"/>
    <property type="evidence" value="ECO:0007669"/>
    <property type="project" value="InterPro"/>
</dbReference>
<comment type="caution">
    <text evidence="2">The sequence shown here is derived from an EMBL/GenBank/DDBJ whole genome shotgun (WGS) entry which is preliminary data.</text>
</comment>
<dbReference type="PROSITE" id="PS50943">
    <property type="entry name" value="HTH_CROC1"/>
    <property type="match status" value="1"/>
</dbReference>
<dbReference type="InterPro" id="IPR010982">
    <property type="entry name" value="Lambda_DNA-bd_dom_sf"/>
</dbReference>
<accession>A0A8I0T2F4</accession>
<protein>
    <recommendedName>
        <fullName evidence="1">HTH cro/C1-type domain-containing protein</fullName>
    </recommendedName>
</protein>
<dbReference type="Pfam" id="PF01381">
    <property type="entry name" value="HTH_3"/>
    <property type="match status" value="1"/>
</dbReference>
<organism evidence="2 3">
    <name type="scientific">Pseudoalteromonas peptidolytica F12-50-A1</name>
    <dbReference type="NCBI Taxonomy" id="1315280"/>
    <lineage>
        <taxon>Bacteria</taxon>
        <taxon>Pseudomonadati</taxon>
        <taxon>Pseudomonadota</taxon>
        <taxon>Gammaproteobacteria</taxon>
        <taxon>Alteromonadales</taxon>
        <taxon>Pseudoalteromonadaceae</taxon>
        <taxon>Pseudoalteromonas</taxon>
    </lineage>
</organism>